<keyword evidence="2" id="KW-1185">Reference proteome</keyword>
<name>A0ABQ1LWY6_9BACT</name>
<dbReference type="RefSeq" id="WP_188461980.1">
    <property type="nucleotide sequence ID" value="NZ_BAABHU010000004.1"/>
</dbReference>
<proteinExistence type="predicted"/>
<sequence>MIQKEEIVDNIGSFLHDFVYSKIPGKEVFEQGFAEGRKLILLNVSPYADGMMLEVLLGISMLEVENILHEFSNRVFHPQDISLTYWKSLSSFSTHLPKRYFISSVSELHQILPDIEDVLVKKGFYWLDEFSDQQALASMMHQSIVSKEEDNKNLYLMSQRSLILQKLLNNVITDALFYTYYETLQLHKAPESQLEEFFKFRQYTEAIDL</sequence>
<dbReference type="Proteomes" id="UP000636010">
    <property type="component" value="Unassembled WGS sequence"/>
</dbReference>
<reference evidence="2" key="1">
    <citation type="journal article" date="2019" name="Int. J. Syst. Evol. Microbiol.">
        <title>The Global Catalogue of Microorganisms (GCM) 10K type strain sequencing project: providing services to taxonomists for standard genome sequencing and annotation.</title>
        <authorList>
            <consortium name="The Broad Institute Genomics Platform"/>
            <consortium name="The Broad Institute Genome Sequencing Center for Infectious Disease"/>
            <person name="Wu L."/>
            <person name="Ma J."/>
        </authorList>
    </citation>
    <scope>NUCLEOTIDE SEQUENCE [LARGE SCALE GENOMIC DNA]</scope>
    <source>
        <strain evidence="2">CGMCC 1.10832</strain>
    </source>
</reference>
<evidence type="ECO:0000313" key="1">
    <source>
        <dbReference type="EMBL" id="GGC30909.1"/>
    </source>
</evidence>
<protein>
    <submittedName>
        <fullName evidence="1">Uncharacterized protein</fullName>
    </submittedName>
</protein>
<evidence type="ECO:0000313" key="2">
    <source>
        <dbReference type="Proteomes" id="UP000636010"/>
    </source>
</evidence>
<comment type="caution">
    <text evidence="1">The sequence shown here is derived from an EMBL/GenBank/DDBJ whole genome shotgun (WGS) entry which is preliminary data.</text>
</comment>
<accession>A0ABQ1LWY6</accession>
<organism evidence="1 2">
    <name type="scientific">Marivirga lumbricoides</name>
    <dbReference type="NCBI Taxonomy" id="1046115"/>
    <lineage>
        <taxon>Bacteria</taxon>
        <taxon>Pseudomonadati</taxon>
        <taxon>Bacteroidota</taxon>
        <taxon>Cytophagia</taxon>
        <taxon>Cytophagales</taxon>
        <taxon>Marivirgaceae</taxon>
        <taxon>Marivirga</taxon>
    </lineage>
</organism>
<dbReference type="EMBL" id="BMEC01000004">
    <property type="protein sequence ID" value="GGC30909.1"/>
    <property type="molecule type" value="Genomic_DNA"/>
</dbReference>
<gene>
    <name evidence="1" type="ORF">GCM10011506_15420</name>
</gene>